<keyword evidence="6 8" id="KW-1133">Transmembrane helix</keyword>
<dbReference type="Proteomes" id="UP000435304">
    <property type="component" value="Unassembled WGS sequence"/>
</dbReference>
<accession>A0A6A9V0Z2</accession>
<name>A0A6A9V0Z2_9ACTN</name>
<comment type="caution">
    <text evidence="9">The sequence shown here is derived from an EMBL/GenBank/DDBJ whole genome shotgun (WGS) entry which is preliminary data.</text>
</comment>
<evidence type="ECO:0000256" key="5">
    <source>
        <dbReference type="ARBA" id="ARBA00022692"/>
    </source>
</evidence>
<comment type="similarity">
    <text evidence="2">Belongs to the binding-protein-dependent transport system permease family. FecCD subfamily.</text>
</comment>
<keyword evidence="3" id="KW-0813">Transport</keyword>
<dbReference type="CDD" id="cd06550">
    <property type="entry name" value="TM_ABC_iron-siderophores_like"/>
    <property type="match status" value="1"/>
</dbReference>
<dbReference type="InterPro" id="IPR000522">
    <property type="entry name" value="ABC_transptr_permease_BtuC"/>
</dbReference>
<dbReference type="GO" id="GO:0005886">
    <property type="term" value="C:plasma membrane"/>
    <property type="evidence" value="ECO:0007669"/>
    <property type="project" value="UniProtKB-SubCell"/>
</dbReference>
<dbReference type="PANTHER" id="PTHR30472:SF19">
    <property type="entry name" value="PETROBACTIN IMPORT SYSTEM PERMEASE PROTEIN YCLO"/>
    <property type="match status" value="1"/>
</dbReference>
<feature type="transmembrane region" description="Helical" evidence="8">
    <location>
        <begin position="35"/>
        <end position="58"/>
    </location>
</feature>
<dbReference type="AlphaFoldDB" id="A0A6A9V0Z2"/>
<gene>
    <name evidence="9" type="ORF">GC722_09210</name>
</gene>
<protein>
    <submittedName>
        <fullName evidence="9">Iron chelate uptake ABC transporter family permease subunit</fullName>
    </submittedName>
</protein>
<keyword evidence="10" id="KW-1185">Reference proteome</keyword>
<keyword evidence="4" id="KW-1003">Cell membrane</keyword>
<dbReference type="GO" id="GO:0022857">
    <property type="term" value="F:transmembrane transporter activity"/>
    <property type="evidence" value="ECO:0007669"/>
    <property type="project" value="InterPro"/>
</dbReference>
<feature type="transmembrane region" description="Helical" evidence="8">
    <location>
        <begin position="231"/>
        <end position="250"/>
    </location>
</feature>
<evidence type="ECO:0000313" key="9">
    <source>
        <dbReference type="EMBL" id="MVA76200.1"/>
    </source>
</evidence>
<evidence type="ECO:0000256" key="7">
    <source>
        <dbReference type="ARBA" id="ARBA00023136"/>
    </source>
</evidence>
<feature type="transmembrane region" description="Helical" evidence="8">
    <location>
        <begin position="70"/>
        <end position="91"/>
    </location>
</feature>
<dbReference type="Gene3D" id="1.10.3470.10">
    <property type="entry name" value="ABC transporter involved in vitamin B12 uptake, BtuC"/>
    <property type="match status" value="1"/>
</dbReference>
<proteinExistence type="inferred from homology"/>
<comment type="subcellular location">
    <subcellularLocation>
        <location evidence="1">Cell membrane</location>
        <topology evidence="1">Multi-pass membrane protein</topology>
    </subcellularLocation>
</comment>
<evidence type="ECO:0000256" key="6">
    <source>
        <dbReference type="ARBA" id="ARBA00022989"/>
    </source>
</evidence>
<organism evidence="9 10">
    <name type="scientific">Auraticoccus cholistanensis</name>
    <dbReference type="NCBI Taxonomy" id="2656650"/>
    <lineage>
        <taxon>Bacteria</taxon>
        <taxon>Bacillati</taxon>
        <taxon>Actinomycetota</taxon>
        <taxon>Actinomycetes</taxon>
        <taxon>Propionibacteriales</taxon>
        <taxon>Propionibacteriaceae</taxon>
        <taxon>Auraticoccus</taxon>
    </lineage>
</organism>
<feature type="transmembrane region" description="Helical" evidence="8">
    <location>
        <begin position="97"/>
        <end position="116"/>
    </location>
</feature>
<feature type="transmembrane region" description="Helical" evidence="8">
    <location>
        <begin position="280"/>
        <end position="303"/>
    </location>
</feature>
<evidence type="ECO:0000256" key="2">
    <source>
        <dbReference type="ARBA" id="ARBA00007935"/>
    </source>
</evidence>
<feature type="transmembrane region" description="Helical" evidence="8">
    <location>
        <begin position="257"/>
        <end position="274"/>
    </location>
</feature>
<reference evidence="9 10" key="1">
    <citation type="submission" date="2019-12" db="EMBL/GenBank/DDBJ databases">
        <title>Auraticoccus cholistani sp. nov., an actinomycete isolated from soil of Cholistan desert.</title>
        <authorList>
            <person name="Cheema M.T."/>
        </authorList>
    </citation>
    <scope>NUCLEOTIDE SEQUENCE [LARGE SCALE GENOMIC DNA]</scope>
    <source>
        <strain evidence="9 10">F435</strain>
    </source>
</reference>
<evidence type="ECO:0000313" key="10">
    <source>
        <dbReference type="Proteomes" id="UP000435304"/>
    </source>
</evidence>
<dbReference type="EMBL" id="WPCU01000005">
    <property type="protein sequence ID" value="MVA76200.1"/>
    <property type="molecule type" value="Genomic_DNA"/>
</dbReference>
<evidence type="ECO:0000256" key="3">
    <source>
        <dbReference type="ARBA" id="ARBA00022448"/>
    </source>
</evidence>
<evidence type="ECO:0000256" key="8">
    <source>
        <dbReference type="SAM" id="Phobius"/>
    </source>
</evidence>
<evidence type="ECO:0000256" key="1">
    <source>
        <dbReference type="ARBA" id="ARBA00004651"/>
    </source>
</evidence>
<dbReference type="Pfam" id="PF01032">
    <property type="entry name" value="FecCD"/>
    <property type="match status" value="1"/>
</dbReference>
<dbReference type="GO" id="GO:0033214">
    <property type="term" value="P:siderophore-iron import into cell"/>
    <property type="evidence" value="ECO:0007669"/>
    <property type="project" value="TreeGrafter"/>
</dbReference>
<feature type="transmembrane region" description="Helical" evidence="8">
    <location>
        <begin position="123"/>
        <end position="144"/>
    </location>
</feature>
<keyword evidence="5 8" id="KW-0812">Transmembrane</keyword>
<dbReference type="InterPro" id="IPR037294">
    <property type="entry name" value="ABC_BtuC-like"/>
</dbReference>
<dbReference type="PANTHER" id="PTHR30472">
    <property type="entry name" value="FERRIC ENTEROBACTIN TRANSPORT SYSTEM PERMEASE PROTEIN"/>
    <property type="match status" value="1"/>
</dbReference>
<evidence type="ECO:0000256" key="4">
    <source>
        <dbReference type="ARBA" id="ARBA00022475"/>
    </source>
</evidence>
<dbReference type="SUPFAM" id="SSF81345">
    <property type="entry name" value="ABC transporter involved in vitamin B12 uptake, BtuC"/>
    <property type="match status" value="1"/>
</dbReference>
<keyword evidence="7 8" id="KW-0472">Membrane</keyword>
<sequence>MVALAALTVAAVLAFGFIDLKGSWEYALGLRARQVAALLVVGVAVGASSVVFQTIAGSRILTPGVMGFDSLYLLVQTVVVYVFGTATFLSLGAQNRFLVNLVLLTMFGLLLFRWLFRRSSRNLFVLVLIGVVCGSLFAALTSFASRLLSPNDYLTLQDVAFASFTTVDADLLGVTAVITAAACLGFVPLLRRLDIVDLGHDTATGLGVGYHRVVLTSLVLVTVLVASSTALVGPMTFLGLIVANLARQLLPTHRHAVLVPAAALVGAICTVLGQTVVVHVFALTTTLSVVVNLVGGLYFLYLLMRTARL</sequence>